<comment type="caution">
    <text evidence="3">The sequence shown here is derived from an EMBL/GenBank/DDBJ whole genome shotgun (WGS) entry which is preliminary data.</text>
</comment>
<keyword evidence="4" id="KW-1185">Reference proteome</keyword>
<feature type="transmembrane region" description="Helical" evidence="2">
    <location>
        <begin position="227"/>
        <end position="245"/>
    </location>
</feature>
<feature type="transmembrane region" description="Helical" evidence="2">
    <location>
        <begin position="193"/>
        <end position="215"/>
    </location>
</feature>
<keyword evidence="2" id="KW-0812">Transmembrane</keyword>
<evidence type="ECO:0000256" key="2">
    <source>
        <dbReference type="SAM" id="Phobius"/>
    </source>
</evidence>
<reference evidence="3 4" key="1">
    <citation type="journal article" date="2020" name="ISME J.">
        <title>Uncovering the hidden diversity of litter-decomposition mechanisms in mushroom-forming fungi.</title>
        <authorList>
            <person name="Floudas D."/>
            <person name="Bentzer J."/>
            <person name="Ahren D."/>
            <person name="Johansson T."/>
            <person name="Persson P."/>
            <person name="Tunlid A."/>
        </authorList>
    </citation>
    <scope>NUCLEOTIDE SEQUENCE [LARGE SCALE GENOMIC DNA]</scope>
    <source>
        <strain evidence="3 4">CBS 101986</strain>
    </source>
</reference>
<feature type="transmembrane region" description="Helical" evidence="2">
    <location>
        <begin position="93"/>
        <end position="110"/>
    </location>
</feature>
<organism evidence="3 4">
    <name type="scientific">Psilocybe cf. subviscida</name>
    <dbReference type="NCBI Taxonomy" id="2480587"/>
    <lineage>
        <taxon>Eukaryota</taxon>
        <taxon>Fungi</taxon>
        <taxon>Dikarya</taxon>
        <taxon>Basidiomycota</taxon>
        <taxon>Agaricomycotina</taxon>
        <taxon>Agaricomycetes</taxon>
        <taxon>Agaricomycetidae</taxon>
        <taxon>Agaricales</taxon>
        <taxon>Agaricineae</taxon>
        <taxon>Strophariaceae</taxon>
        <taxon>Psilocybe</taxon>
    </lineage>
</organism>
<keyword evidence="2" id="KW-1133">Transmembrane helix</keyword>
<feature type="transmembrane region" description="Helical" evidence="2">
    <location>
        <begin position="20"/>
        <end position="47"/>
    </location>
</feature>
<keyword evidence="2" id="KW-0472">Membrane</keyword>
<evidence type="ECO:0000313" key="4">
    <source>
        <dbReference type="Proteomes" id="UP000567179"/>
    </source>
</evidence>
<proteinExistence type="predicted"/>
<name>A0A8H5FBB1_9AGAR</name>
<accession>A0A8H5FBB1</accession>
<dbReference type="OrthoDB" id="4261061at2759"/>
<dbReference type="EMBL" id="JAACJJ010000001">
    <property type="protein sequence ID" value="KAF5330611.1"/>
    <property type="molecule type" value="Genomic_DNA"/>
</dbReference>
<evidence type="ECO:0000256" key="1">
    <source>
        <dbReference type="SAM" id="MobiDB-lite"/>
    </source>
</evidence>
<gene>
    <name evidence="3" type="ORF">D9619_005190</name>
</gene>
<feature type="transmembrane region" description="Helical" evidence="2">
    <location>
        <begin position="68"/>
        <end position="87"/>
    </location>
</feature>
<protein>
    <submittedName>
        <fullName evidence="3">Uncharacterized protein</fullName>
    </submittedName>
</protein>
<dbReference type="AlphaFoldDB" id="A0A8H5FBB1"/>
<dbReference type="Proteomes" id="UP000567179">
    <property type="component" value="Unassembled WGS sequence"/>
</dbReference>
<sequence>MATTSPVTIIAGFSLTNRLLLYANLITAPAAFMSGLGTSIPINAGFLGYTIYQQYLFYVATKHKQLHALSMLPAHLNIMYALTYLGGLSAGNYFLTSALLMGTAAVLILNNITNWTSYLTNLPEGYSVYRFFFFGWRTLSHNWSILFLLWAVGDSIATFIYVVIGAYVGTCAVELSQDMEEGNTFRSWNDTSLLWGSVLGLAFCWPLILWTEMIVQGNHIVSETDWISIYLFIAQISLLVIPIIYRLSCSFWRRGGGGATGRRRQSFIPLSLFTSSRSQGGSRDVDAEGGDTVIL</sequence>
<evidence type="ECO:0000313" key="3">
    <source>
        <dbReference type="EMBL" id="KAF5330611.1"/>
    </source>
</evidence>
<feature type="region of interest" description="Disordered" evidence="1">
    <location>
        <begin position="275"/>
        <end position="295"/>
    </location>
</feature>